<sequence>MHYPRIPMIAAFAITYSFTTISIIPAYAQDAASTAFAQKAAQSDMFEIEAGKVAIARGKDDAAKQFARDMVMDHTKSSTDLKSAVEAEKIELPTGLTQENTDKLAALEAASDVDFDQAYLATQVAAHEEAVAMFTSYVKDGPDGPIKNFATATLGTLRTHAIKVHGLTDNK</sequence>
<dbReference type="Gene3D" id="1.20.1260.10">
    <property type="match status" value="1"/>
</dbReference>
<evidence type="ECO:0000313" key="2">
    <source>
        <dbReference type="EMBL" id="MBB6165175.1"/>
    </source>
</evidence>
<dbReference type="InterPro" id="IPR025419">
    <property type="entry name" value="DUF4142"/>
</dbReference>
<keyword evidence="3" id="KW-1185">Reference proteome</keyword>
<dbReference type="PANTHER" id="PTHR38593">
    <property type="entry name" value="BLR2558 PROTEIN"/>
    <property type="match status" value="1"/>
</dbReference>
<dbReference type="AlphaFoldDB" id="A0A7X0D234"/>
<dbReference type="InterPro" id="IPR012347">
    <property type="entry name" value="Ferritin-like"/>
</dbReference>
<protein>
    <submittedName>
        <fullName evidence="2">Putative membrane protein</fullName>
    </submittedName>
</protein>
<reference evidence="2 3" key="1">
    <citation type="submission" date="2020-08" db="EMBL/GenBank/DDBJ databases">
        <title>Genomic Encyclopedia of Type Strains, Phase IV (KMG-IV): sequencing the most valuable type-strain genomes for metagenomic binning, comparative biology and taxonomic classification.</title>
        <authorList>
            <person name="Goeker M."/>
        </authorList>
    </citation>
    <scope>NUCLEOTIDE SEQUENCE [LARGE SCALE GENOMIC DNA]</scope>
    <source>
        <strain evidence="2 3">DSM 100734</strain>
    </source>
</reference>
<dbReference type="Proteomes" id="UP000547879">
    <property type="component" value="Unassembled WGS sequence"/>
</dbReference>
<dbReference type="RefSeq" id="WP_183996245.1">
    <property type="nucleotide sequence ID" value="NZ_BMHW01000009.1"/>
</dbReference>
<comment type="caution">
    <text evidence="2">The sequence shown here is derived from an EMBL/GenBank/DDBJ whole genome shotgun (WGS) entry which is preliminary data.</text>
</comment>
<dbReference type="EMBL" id="JACHEG010000008">
    <property type="protein sequence ID" value="MBB6165175.1"/>
    <property type="molecule type" value="Genomic_DNA"/>
</dbReference>
<accession>A0A7X0D234</accession>
<name>A0A7X0D234_9HYPH</name>
<evidence type="ECO:0000259" key="1">
    <source>
        <dbReference type="Pfam" id="PF13628"/>
    </source>
</evidence>
<organism evidence="2 3">
    <name type="scientific">Rhizobium wenxiniae</name>
    <dbReference type="NCBI Taxonomy" id="1737357"/>
    <lineage>
        <taxon>Bacteria</taxon>
        <taxon>Pseudomonadati</taxon>
        <taxon>Pseudomonadota</taxon>
        <taxon>Alphaproteobacteria</taxon>
        <taxon>Hyphomicrobiales</taxon>
        <taxon>Rhizobiaceae</taxon>
        <taxon>Rhizobium/Agrobacterium group</taxon>
        <taxon>Rhizobium</taxon>
    </lineage>
</organism>
<dbReference type="PANTHER" id="PTHR38593:SF1">
    <property type="entry name" value="BLR2558 PROTEIN"/>
    <property type="match status" value="1"/>
</dbReference>
<dbReference type="Pfam" id="PF13628">
    <property type="entry name" value="DUF4142"/>
    <property type="match status" value="1"/>
</dbReference>
<gene>
    <name evidence="2" type="ORF">HNQ72_005021</name>
</gene>
<proteinExistence type="predicted"/>
<evidence type="ECO:0000313" key="3">
    <source>
        <dbReference type="Proteomes" id="UP000547879"/>
    </source>
</evidence>
<feature type="domain" description="DUF4142" evidence="1">
    <location>
        <begin position="34"/>
        <end position="164"/>
    </location>
</feature>